<proteinExistence type="predicted"/>
<evidence type="ECO:0000313" key="2">
    <source>
        <dbReference type="Proteomes" id="UP001157125"/>
    </source>
</evidence>
<name>A0ABQ6ID58_9MICO</name>
<dbReference type="SUPFAM" id="SSF56059">
    <property type="entry name" value="Glutathione synthetase ATP-binding domain-like"/>
    <property type="match status" value="1"/>
</dbReference>
<dbReference type="Proteomes" id="UP001157125">
    <property type="component" value="Unassembled WGS sequence"/>
</dbReference>
<keyword evidence="2" id="KW-1185">Reference proteome</keyword>
<gene>
    <name evidence="1" type="ORF">GCM10025876_19910</name>
</gene>
<sequence>MTADASAPYAHEIAGRTLVPVILGGDIGGYSLARAFHEAYGVRSILMSTTLNGVVRDSDIVVNAVHPDMDEPDACVAALQGIAAAHPGADVIAIASADWLVRILVERRADLEPAIVVPYVGVELLDLVTSKHGFEDLCREYGLAHPHTVVADLAAGVEVDTGDLRFPVIAKAGSTAAYHHVEFAGKEKVHTVDTPEALTDLLTKVHAAGYRDTFIIQDLIPGDDSALRITNTYLDRAGRARRTVFGHVLLQEHTPSTLGNSSVVLTTTADATVAGLERMLEGIGWVGAGSFDMKPGPAHR</sequence>
<evidence type="ECO:0000313" key="1">
    <source>
        <dbReference type="EMBL" id="GMA35787.1"/>
    </source>
</evidence>
<reference evidence="2" key="1">
    <citation type="journal article" date="2019" name="Int. J. Syst. Evol. Microbiol.">
        <title>The Global Catalogue of Microorganisms (GCM) 10K type strain sequencing project: providing services to taxonomists for standard genome sequencing and annotation.</title>
        <authorList>
            <consortium name="The Broad Institute Genomics Platform"/>
            <consortium name="The Broad Institute Genome Sequencing Center for Infectious Disease"/>
            <person name="Wu L."/>
            <person name="Ma J."/>
        </authorList>
    </citation>
    <scope>NUCLEOTIDE SEQUENCE [LARGE SCALE GENOMIC DNA]</scope>
    <source>
        <strain evidence="2">NBRC 112299</strain>
    </source>
</reference>
<dbReference type="RefSeq" id="WP_284328195.1">
    <property type="nucleotide sequence ID" value="NZ_BSUN01000001.1"/>
</dbReference>
<accession>A0ABQ6ID58</accession>
<organism evidence="1 2">
    <name type="scientific">Demequina litorisediminis</name>
    <dbReference type="NCBI Taxonomy" id="1849022"/>
    <lineage>
        <taxon>Bacteria</taxon>
        <taxon>Bacillati</taxon>
        <taxon>Actinomycetota</taxon>
        <taxon>Actinomycetes</taxon>
        <taxon>Micrococcales</taxon>
        <taxon>Demequinaceae</taxon>
        <taxon>Demequina</taxon>
    </lineage>
</organism>
<dbReference type="EMBL" id="BSUN01000001">
    <property type="protein sequence ID" value="GMA35787.1"/>
    <property type="molecule type" value="Genomic_DNA"/>
</dbReference>
<comment type="caution">
    <text evidence="1">The sequence shown here is derived from an EMBL/GenBank/DDBJ whole genome shotgun (WGS) entry which is preliminary data.</text>
</comment>
<protein>
    <submittedName>
        <fullName evidence="1">Uncharacterized protein</fullName>
    </submittedName>
</protein>